<dbReference type="RefSeq" id="WP_005390096.1">
    <property type="nucleotide sequence ID" value="NZ_CP066007.1"/>
</dbReference>
<dbReference type="EMBL" id="CP066007">
    <property type="protein sequence ID" value="QQB45757.1"/>
    <property type="molecule type" value="Genomic_DNA"/>
</dbReference>
<sequence>MSNEVAEHSRRTERLINLLAVLINSAERPLSSAEIRSRVPGYNPEDKPGRQALSRDFEALRKVGVNVAETFDGNQTLYSVQQQTFLPDVEFTPEEAHVLQLAGQVSSHHKLGIQARRGWNKLAAFATDRDRAETLPFITHTELWEVDSTTLKTVLNAINRKRALALDYRRDQLAPTEERHLEPWGIASHNERQYLVGFDTDRDAIRSFRLIRILGADIKGSATHERPEDFTAVAAEAMQRLHPRVDAVVSVVPGAARAFVDRGERIDEETVRFTSIDREWLIRNALSYCESVTVISPQDVRDDVIERLQAIVASASEVPHESQK</sequence>
<dbReference type="PANTHER" id="PTHR34580">
    <property type="match status" value="1"/>
</dbReference>
<dbReference type="InterPro" id="IPR057727">
    <property type="entry name" value="WCX_dom"/>
</dbReference>
<feature type="domain" description="WYL" evidence="1">
    <location>
        <begin position="150"/>
        <end position="216"/>
    </location>
</feature>
<dbReference type="AlphaFoldDB" id="A0A7T4EE81"/>
<proteinExistence type="predicted"/>
<dbReference type="OrthoDB" id="3268930at2"/>
<protein>
    <submittedName>
        <fullName evidence="3">WYL domain-containing protein</fullName>
    </submittedName>
</protein>
<evidence type="ECO:0000313" key="3">
    <source>
        <dbReference type="EMBL" id="QQB45757.1"/>
    </source>
</evidence>
<dbReference type="PANTHER" id="PTHR34580:SF3">
    <property type="entry name" value="PROTEIN PAFB"/>
    <property type="match status" value="1"/>
</dbReference>
<dbReference type="Proteomes" id="UP000596145">
    <property type="component" value="Chromosome"/>
</dbReference>
<evidence type="ECO:0000259" key="2">
    <source>
        <dbReference type="Pfam" id="PF25583"/>
    </source>
</evidence>
<gene>
    <name evidence="3" type="ORF">I6I10_09700</name>
</gene>
<evidence type="ECO:0000259" key="1">
    <source>
        <dbReference type="Pfam" id="PF13280"/>
    </source>
</evidence>
<feature type="domain" description="WCX" evidence="2">
    <location>
        <begin position="243"/>
        <end position="311"/>
    </location>
</feature>
<dbReference type="Pfam" id="PF13280">
    <property type="entry name" value="WYL"/>
    <property type="match status" value="1"/>
</dbReference>
<reference evidence="3 4" key="1">
    <citation type="submission" date="2020-12" db="EMBL/GenBank/DDBJ databases">
        <title>FDA dAtabase for Regulatory Grade micrObial Sequences (FDA-ARGOS): Supporting development and validation of Infectious Disease Dx tests.</title>
        <authorList>
            <person name="Sproer C."/>
            <person name="Gronow S."/>
            <person name="Severitt S."/>
            <person name="Schroder I."/>
            <person name="Tallon L."/>
            <person name="Sadzewicz L."/>
            <person name="Zhao X."/>
            <person name="Boylan J."/>
            <person name="Ott S."/>
            <person name="Bowen H."/>
            <person name="Vavikolanu K."/>
            <person name="Mehta A."/>
            <person name="Aluvathingal J."/>
            <person name="Nadendla S."/>
            <person name="Lowell S."/>
            <person name="Myers T."/>
            <person name="Yan Y."/>
            <person name="Sichtig H."/>
        </authorList>
    </citation>
    <scope>NUCLEOTIDE SEQUENCE [LARGE SCALE GENOMIC DNA]</scope>
    <source>
        <strain evidence="3 4">FDAARGOS_1053</strain>
    </source>
</reference>
<dbReference type="GeneID" id="92760041"/>
<dbReference type="PROSITE" id="PS52050">
    <property type="entry name" value="WYL"/>
    <property type="match status" value="1"/>
</dbReference>
<dbReference type="InterPro" id="IPR051534">
    <property type="entry name" value="CBASS_pafABC_assoc_protein"/>
</dbReference>
<accession>A0A7T4EE81</accession>
<organism evidence="3 4">
    <name type="scientific">Corynebacterium glucuronolyticum</name>
    <dbReference type="NCBI Taxonomy" id="39791"/>
    <lineage>
        <taxon>Bacteria</taxon>
        <taxon>Bacillati</taxon>
        <taxon>Actinomycetota</taxon>
        <taxon>Actinomycetes</taxon>
        <taxon>Mycobacteriales</taxon>
        <taxon>Corynebacteriaceae</taxon>
        <taxon>Corynebacterium</taxon>
    </lineage>
</organism>
<name>A0A7T4EE81_9CORY</name>
<dbReference type="Pfam" id="PF25583">
    <property type="entry name" value="WCX"/>
    <property type="match status" value="1"/>
</dbReference>
<dbReference type="InterPro" id="IPR026881">
    <property type="entry name" value="WYL_dom"/>
</dbReference>
<evidence type="ECO:0000313" key="4">
    <source>
        <dbReference type="Proteomes" id="UP000596145"/>
    </source>
</evidence>